<sequence length="90" mass="10994">MADSFNKLWLKGQAEEDIYFARRDRELIEALRKKKLRKKLEDTDKKTRNRARKYEDRFVKISDKHGKKPKKMRKELSKLLAKIRKRFTAK</sequence>
<dbReference type="RefSeq" id="WP_069128412.1">
    <property type="nucleotide sequence ID" value="NZ_MARB01000040.1"/>
</dbReference>
<dbReference type="OrthoDB" id="5906597at2"/>
<accession>A0A7Z0VHJ3</accession>
<dbReference type="EMBL" id="MARB01000040">
    <property type="protein sequence ID" value="ODJ85687.1"/>
    <property type="molecule type" value="Genomic_DNA"/>
</dbReference>
<comment type="caution">
    <text evidence="1">The sequence shown here is derived from an EMBL/GenBank/DDBJ whole genome shotgun (WGS) entry which is preliminary data.</text>
</comment>
<evidence type="ECO:0000313" key="1">
    <source>
        <dbReference type="EMBL" id="ODJ85687.1"/>
    </source>
</evidence>
<evidence type="ECO:0000313" key="2">
    <source>
        <dbReference type="Proteomes" id="UP000094769"/>
    </source>
</evidence>
<organism evidence="1 2">
    <name type="scientific">Candidatus Thiodiazotropha endolucinida</name>
    <dbReference type="NCBI Taxonomy" id="1655433"/>
    <lineage>
        <taxon>Bacteria</taxon>
        <taxon>Pseudomonadati</taxon>
        <taxon>Pseudomonadota</taxon>
        <taxon>Gammaproteobacteria</taxon>
        <taxon>Chromatiales</taxon>
        <taxon>Sedimenticolaceae</taxon>
        <taxon>Candidatus Thiodiazotropha</taxon>
    </lineage>
</organism>
<reference evidence="1 2" key="1">
    <citation type="submission" date="2016-06" db="EMBL/GenBank/DDBJ databases">
        <title>Genome sequence of endosymbiont of Candidatus Endolucinida thiodiazotropha.</title>
        <authorList>
            <person name="Poehlein A."/>
            <person name="Koenig S."/>
            <person name="Heiden S.E."/>
            <person name="Thuermer A."/>
            <person name="Voget S."/>
            <person name="Daniel R."/>
            <person name="Markert S."/>
            <person name="Gros O."/>
            <person name="Schweder T."/>
        </authorList>
    </citation>
    <scope>NUCLEOTIDE SEQUENCE [LARGE SCALE GENOMIC DNA]</scope>
    <source>
        <strain evidence="1 2">COS</strain>
    </source>
</reference>
<protein>
    <submittedName>
        <fullName evidence="1">Uncharacterized protein</fullName>
    </submittedName>
</protein>
<gene>
    <name evidence="1" type="ORF">CODIS_41100</name>
</gene>
<dbReference type="AlphaFoldDB" id="A0A7Z0VHJ3"/>
<proteinExistence type="predicted"/>
<dbReference type="Proteomes" id="UP000094769">
    <property type="component" value="Unassembled WGS sequence"/>
</dbReference>
<keyword evidence="2" id="KW-1185">Reference proteome</keyword>
<name>A0A7Z0VHJ3_9GAMM</name>